<accession>A0ABP8YIR9</accession>
<proteinExistence type="predicted"/>
<evidence type="ECO:0000256" key="2">
    <source>
        <dbReference type="ARBA" id="ARBA00023125"/>
    </source>
</evidence>
<dbReference type="InterPro" id="IPR000524">
    <property type="entry name" value="Tscrpt_reg_HTH_GntR"/>
</dbReference>
<dbReference type="InterPro" id="IPR036390">
    <property type="entry name" value="WH_DNA-bd_sf"/>
</dbReference>
<feature type="domain" description="HTH gntR-type" evidence="4">
    <location>
        <begin position="7"/>
        <end position="75"/>
    </location>
</feature>
<reference evidence="6" key="1">
    <citation type="journal article" date="2019" name="Int. J. Syst. Evol. Microbiol.">
        <title>The Global Catalogue of Microorganisms (GCM) 10K type strain sequencing project: providing services to taxonomists for standard genome sequencing and annotation.</title>
        <authorList>
            <consortium name="The Broad Institute Genomics Platform"/>
            <consortium name="The Broad Institute Genome Sequencing Center for Infectious Disease"/>
            <person name="Wu L."/>
            <person name="Ma J."/>
        </authorList>
    </citation>
    <scope>NUCLEOTIDE SEQUENCE [LARGE SCALE GENOMIC DNA]</scope>
    <source>
        <strain evidence="6">JCM 18063</strain>
    </source>
</reference>
<dbReference type="SMART" id="SM00345">
    <property type="entry name" value="HTH_GNTR"/>
    <property type="match status" value="1"/>
</dbReference>
<dbReference type="Pfam" id="PF00392">
    <property type="entry name" value="GntR"/>
    <property type="match status" value="1"/>
</dbReference>
<protein>
    <submittedName>
        <fullName evidence="5">GntR family transcriptional regulator</fullName>
    </submittedName>
</protein>
<dbReference type="Gene3D" id="1.10.10.10">
    <property type="entry name" value="Winged helix-like DNA-binding domain superfamily/Winged helix DNA-binding domain"/>
    <property type="match status" value="1"/>
</dbReference>
<keyword evidence="6" id="KW-1185">Reference proteome</keyword>
<dbReference type="PANTHER" id="PTHR38445:SF9">
    <property type="entry name" value="HTH-TYPE TRANSCRIPTIONAL REPRESSOR YTRA"/>
    <property type="match status" value="1"/>
</dbReference>
<comment type="caution">
    <text evidence="5">The sequence shown here is derived from an EMBL/GenBank/DDBJ whole genome shotgun (WGS) entry which is preliminary data.</text>
</comment>
<keyword evidence="3" id="KW-0804">Transcription</keyword>
<organism evidence="5 6">
    <name type="scientific">Isoptericola chiayiensis</name>
    <dbReference type="NCBI Taxonomy" id="579446"/>
    <lineage>
        <taxon>Bacteria</taxon>
        <taxon>Bacillati</taxon>
        <taxon>Actinomycetota</taxon>
        <taxon>Actinomycetes</taxon>
        <taxon>Micrococcales</taxon>
        <taxon>Promicromonosporaceae</taxon>
        <taxon>Isoptericola</taxon>
    </lineage>
</organism>
<dbReference type="PROSITE" id="PS50949">
    <property type="entry name" value="HTH_GNTR"/>
    <property type="match status" value="1"/>
</dbReference>
<dbReference type="InterPro" id="IPR036388">
    <property type="entry name" value="WH-like_DNA-bd_sf"/>
</dbReference>
<evidence type="ECO:0000256" key="1">
    <source>
        <dbReference type="ARBA" id="ARBA00023015"/>
    </source>
</evidence>
<dbReference type="PANTHER" id="PTHR38445">
    <property type="entry name" value="HTH-TYPE TRANSCRIPTIONAL REPRESSOR YTRA"/>
    <property type="match status" value="1"/>
</dbReference>
<name>A0ABP8YIR9_9MICO</name>
<evidence type="ECO:0000313" key="5">
    <source>
        <dbReference type="EMBL" id="GAA4731395.1"/>
    </source>
</evidence>
<dbReference type="RefSeq" id="WP_172153740.1">
    <property type="nucleotide sequence ID" value="NZ_BAABID010000011.1"/>
</dbReference>
<evidence type="ECO:0000313" key="6">
    <source>
        <dbReference type="Proteomes" id="UP001500956"/>
    </source>
</evidence>
<keyword evidence="1" id="KW-0805">Transcription regulation</keyword>
<dbReference type="SUPFAM" id="SSF46785">
    <property type="entry name" value="Winged helix' DNA-binding domain"/>
    <property type="match status" value="1"/>
</dbReference>
<keyword evidence="2" id="KW-0238">DNA-binding</keyword>
<evidence type="ECO:0000259" key="4">
    <source>
        <dbReference type="PROSITE" id="PS50949"/>
    </source>
</evidence>
<dbReference type="EMBL" id="BAABID010000011">
    <property type="protein sequence ID" value="GAA4731395.1"/>
    <property type="molecule type" value="Genomic_DNA"/>
</dbReference>
<gene>
    <name evidence="5" type="ORF">GCM10023216_24300</name>
</gene>
<sequence>MQFDTGSPIWGQLVAEFSRRIVTGAWPTGSRIPGVRDLAGELGVNPNTVQRALAELERQGVCRSERTAGRFVTADTDRVDALRAELARDAVDGFVRRARGLGMTSTQAQRLIEERWHDHHTDPAAGA</sequence>
<dbReference type="CDD" id="cd07377">
    <property type="entry name" value="WHTH_GntR"/>
    <property type="match status" value="1"/>
</dbReference>
<evidence type="ECO:0000256" key="3">
    <source>
        <dbReference type="ARBA" id="ARBA00023163"/>
    </source>
</evidence>
<dbReference type="Proteomes" id="UP001500956">
    <property type="component" value="Unassembled WGS sequence"/>
</dbReference>